<dbReference type="GO" id="GO:0008652">
    <property type="term" value="P:amino acid biosynthetic process"/>
    <property type="evidence" value="ECO:0007669"/>
    <property type="project" value="UniProtKB-KW"/>
</dbReference>
<keyword evidence="6" id="KW-0456">Lyase</keyword>
<dbReference type="InterPro" id="IPR020541">
    <property type="entry name" value="Chorismate_synthase_CS"/>
</dbReference>
<keyword evidence="4" id="KW-0028">Amino-acid biosynthesis</keyword>
<evidence type="ECO:0000313" key="7">
    <source>
        <dbReference type="EMBL" id="GAH16197.1"/>
    </source>
</evidence>
<evidence type="ECO:0000256" key="4">
    <source>
        <dbReference type="ARBA" id="ARBA00022605"/>
    </source>
</evidence>
<dbReference type="GO" id="GO:0009423">
    <property type="term" value="P:chorismate biosynthetic process"/>
    <property type="evidence" value="ECO:0007669"/>
    <property type="project" value="UniProtKB-UniPathway"/>
</dbReference>
<evidence type="ECO:0000256" key="6">
    <source>
        <dbReference type="ARBA" id="ARBA00023239"/>
    </source>
</evidence>
<feature type="non-terminal residue" evidence="7">
    <location>
        <position position="1"/>
    </location>
</feature>
<dbReference type="InterPro" id="IPR035904">
    <property type="entry name" value="Chorismate_synth_AroC_sf"/>
</dbReference>
<comment type="pathway">
    <text evidence="1">Metabolic intermediate biosynthesis; chorismate biosynthesis; chorismate from D-erythrose 4-phosphate and phosphoenolpyruvate: step 7/7.</text>
</comment>
<dbReference type="PANTHER" id="PTHR21085">
    <property type="entry name" value="CHORISMATE SYNTHASE"/>
    <property type="match status" value="1"/>
</dbReference>
<comment type="similarity">
    <text evidence="2">Belongs to the chorismate synthase family.</text>
</comment>
<dbReference type="PROSITE" id="PS00788">
    <property type="entry name" value="CHORISMATE_SYNTHASE_2"/>
    <property type="match status" value="1"/>
</dbReference>
<reference evidence="7" key="1">
    <citation type="journal article" date="2014" name="Front. Microbiol.">
        <title>High frequency of phylogenetically diverse reductive dehalogenase-homologous genes in deep subseafloor sedimentary metagenomes.</title>
        <authorList>
            <person name="Kawai M."/>
            <person name="Futagami T."/>
            <person name="Toyoda A."/>
            <person name="Takaki Y."/>
            <person name="Nishi S."/>
            <person name="Hori S."/>
            <person name="Arai W."/>
            <person name="Tsubouchi T."/>
            <person name="Morono Y."/>
            <person name="Uchiyama I."/>
            <person name="Ito T."/>
            <person name="Fujiyama A."/>
            <person name="Inagaki F."/>
            <person name="Takami H."/>
        </authorList>
    </citation>
    <scope>NUCLEOTIDE SEQUENCE</scope>
    <source>
        <strain evidence="7">Expedition CK06-06</strain>
    </source>
</reference>
<comment type="caution">
    <text evidence="7">The sequence shown here is derived from an EMBL/GenBank/DDBJ whole genome shotgun (WGS) entry which is preliminary data.</text>
</comment>
<name>X1D7K0_9ZZZZ</name>
<evidence type="ECO:0000256" key="5">
    <source>
        <dbReference type="ARBA" id="ARBA00023141"/>
    </source>
</evidence>
<dbReference type="InterPro" id="IPR000453">
    <property type="entry name" value="Chorismate_synth"/>
</dbReference>
<sequence>ETSCIRCGKTLGSPIALVIRNLDFTNWQAEMRIEKSDEEAAKLTRPRSGHADLAGALKYGYDDIRNVSERASARETVARVAAGAVVKRLLAEFEIKIGSHTVQIGSVKLSRPPRNFQEVASVFDIDPDIRCIDPETSRKMKEVILDARTRQDTLGGVVEVIA</sequence>
<evidence type="ECO:0000256" key="3">
    <source>
        <dbReference type="ARBA" id="ARBA00013036"/>
    </source>
</evidence>
<keyword evidence="5" id="KW-0057">Aromatic amino acid biosynthesis</keyword>
<dbReference type="AlphaFoldDB" id="X1D7K0"/>
<dbReference type="Pfam" id="PF01264">
    <property type="entry name" value="Chorismate_synt"/>
    <property type="match status" value="1"/>
</dbReference>
<evidence type="ECO:0000256" key="1">
    <source>
        <dbReference type="ARBA" id="ARBA00005044"/>
    </source>
</evidence>
<dbReference type="SUPFAM" id="SSF103263">
    <property type="entry name" value="Chorismate synthase, AroC"/>
    <property type="match status" value="1"/>
</dbReference>
<accession>X1D7K0</accession>
<dbReference type="Gene3D" id="3.60.150.10">
    <property type="entry name" value="Chorismate synthase AroC"/>
    <property type="match status" value="1"/>
</dbReference>
<dbReference type="GO" id="GO:0009073">
    <property type="term" value="P:aromatic amino acid family biosynthetic process"/>
    <property type="evidence" value="ECO:0007669"/>
    <property type="project" value="UniProtKB-KW"/>
</dbReference>
<dbReference type="GO" id="GO:0010181">
    <property type="term" value="F:FMN binding"/>
    <property type="evidence" value="ECO:0007669"/>
    <property type="project" value="TreeGrafter"/>
</dbReference>
<dbReference type="PANTHER" id="PTHR21085:SF0">
    <property type="entry name" value="CHORISMATE SYNTHASE"/>
    <property type="match status" value="1"/>
</dbReference>
<dbReference type="GO" id="GO:0005829">
    <property type="term" value="C:cytosol"/>
    <property type="evidence" value="ECO:0007669"/>
    <property type="project" value="TreeGrafter"/>
</dbReference>
<dbReference type="GO" id="GO:0004107">
    <property type="term" value="F:chorismate synthase activity"/>
    <property type="evidence" value="ECO:0007669"/>
    <property type="project" value="UniProtKB-EC"/>
</dbReference>
<protein>
    <recommendedName>
        <fullName evidence="3">chorismate synthase</fullName>
        <ecNumber evidence="3">4.2.3.5</ecNumber>
    </recommendedName>
</protein>
<dbReference type="UniPathway" id="UPA00053">
    <property type="reaction ID" value="UER00090"/>
</dbReference>
<dbReference type="EMBL" id="BART01036981">
    <property type="protein sequence ID" value="GAH16197.1"/>
    <property type="molecule type" value="Genomic_DNA"/>
</dbReference>
<proteinExistence type="inferred from homology"/>
<evidence type="ECO:0000256" key="2">
    <source>
        <dbReference type="ARBA" id="ARBA00008014"/>
    </source>
</evidence>
<gene>
    <name evidence="7" type="ORF">S01H4_62104</name>
</gene>
<organism evidence="7">
    <name type="scientific">marine sediment metagenome</name>
    <dbReference type="NCBI Taxonomy" id="412755"/>
    <lineage>
        <taxon>unclassified sequences</taxon>
        <taxon>metagenomes</taxon>
        <taxon>ecological metagenomes</taxon>
    </lineage>
</organism>
<feature type="non-terminal residue" evidence="7">
    <location>
        <position position="162"/>
    </location>
</feature>
<dbReference type="EC" id="4.2.3.5" evidence="3"/>